<proteinExistence type="predicted"/>
<gene>
    <name evidence="5" type="ORF">COR51_21940</name>
</gene>
<evidence type="ECO:0000259" key="4">
    <source>
        <dbReference type="PROSITE" id="PS01124"/>
    </source>
</evidence>
<dbReference type="EMBL" id="NWTN01000020">
    <property type="protein sequence ID" value="PRQ65574.1"/>
    <property type="molecule type" value="Genomic_DNA"/>
</dbReference>
<dbReference type="PRINTS" id="PR00032">
    <property type="entry name" value="HTHARAC"/>
</dbReference>
<evidence type="ECO:0000256" key="2">
    <source>
        <dbReference type="ARBA" id="ARBA00023125"/>
    </source>
</evidence>
<sequence>MYDNKVAFDRVVLPHQNLLTEVYSLEYKIIRLINAEGTFSICGKKEAASNRSVVFFPMGKSIHIDIRSVSNKPIELEVVTITEEFFNSTISMFSSDPNFKQKEGVSECEADVRDKIGHYLDAYVTLENIHVHCAATLHCSLAYSILRELVVCGVIDPFYELMAKKKTSKRVTEVILSDLTNKWKLSDVACCLNMSNSTLQRKLKGESLEFSVLLSTVRLEVARKTLTCSDTCISKVALDCGFESLAYFSYVFKKRYGMTPTQCKKTLIKPS</sequence>
<dbReference type="RefSeq" id="WP_062463844.1">
    <property type="nucleotide sequence ID" value="NZ_FLLQ01000001.1"/>
</dbReference>
<comment type="caution">
    <text evidence="5">The sequence shown here is derived from an EMBL/GenBank/DDBJ whole genome shotgun (WGS) entry which is preliminary data.</text>
</comment>
<evidence type="ECO:0000313" key="5">
    <source>
        <dbReference type="EMBL" id="PRQ65574.1"/>
    </source>
</evidence>
<dbReference type="InterPro" id="IPR009057">
    <property type="entry name" value="Homeodomain-like_sf"/>
</dbReference>
<keyword evidence="2" id="KW-0238">DNA-binding</keyword>
<keyword evidence="3" id="KW-0804">Transcription</keyword>
<keyword evidence="1" id="KW-0805">Transcription regulation</keyword>
<protein>
    <submittedName>
        <fullName evidence="5">AraC family transcriptional regulator</fullName>
    </submittedName>
</protein>
<reference evidence="5 6" key="1">
    <citation type="submission" date="2017-09" db="EMBL/GenBank/DDBJ databases">
        <authorList>
            <person name="Girard L."/>
            <person name="Lami R."/>
            <person name="Suzuki M."/>
            <person name="Baudart J."/>
        </authorList>
    </citation>
    <scope>NUCLEOTIDE SEQUENCE [LARGE SCALE GENOMIC DNA]</scope>
    <source>
        <strain evidence="5 6">17LN0615E</strain>
    </source>
</reference>
<keyword evidence="6" id="KW-1185">Reference proteome</keyword>
<dbReference type="PANTHER" id="PTHR47894:SF4">
    <property type="entry name" value="HTH-TYPE TRANSCRIPTIONAL REGULATOR GADX"/>
    <property type="match status" value="1"/>
</dbReference>
<dbReference type="PANTHER" id="PTHR47894">
    <property type="entry name" value="HTH-TYPE TRANSCRIPTIONAL REGULATOR GADX"/>
    <property type="match status" value="1"/>
</dbReference>
<dbReference type="Proteomes" id="UP000238163">
    <property type="component" value="Unassembled WGS sequence"/>
</dbReference>
<accession>A0ABX5D7B6</accession>
<name>A0ABX5D7B6_9VIBR</name>
<organism evidence="5 6">
    <name type="scientific">Vibrio mediterranei</name>
    <dbReference type="NCBI Taxonomy" id="689"/>
    <lineage>
        <taxon>Bacteria</taxon>
        <taxon>Pseudomonadati</taxon>
        <taxon>Pseudomonadota</taxon>
        <taxon>Gammaproteobacteria</taxon>
        <taxon>Vibrionales</taxon>
        <taxon>Vibrionaceae</taxon>
        <taxon>Vibrio</taxon>
    </lineage>
</organism>
<reference evidence="5 6" key="2">
    <citation type="submission" date="2018-03" db="EMBL/GenBank/DDBJ databases">
        <title>Genetic Diversity and Phenotypic Plasticity of AHL Mediated Quorum Sensing in Environmental Strains of Vibrio mediterranei.</title>
        <authorList>
            <person name="Lantoine F."/>
            <person name="Vouve F."/>
        </authorList>
    </citation>
    <scope>NUCLEOTIDE SEQUENCE [LARGE SCALE GENOMIC DNA]</scope>
    <source>
        <strain evidence="5 6">17LN0615E</strain>
    </source>
</reference>
<evidence type="ECO:0000313" key="6">
    <source>
        <dbReference type="Proteomes" id="UP000238163"/>
    </source>
</evidence>
<dbReference type="PROSITE" id="PS00041">
    <property type="entry name" value="HTH_ARAC_FAMILY_1"/>
    <property type="match status" value="1"/>
</dbReference>
<evidence type="ECO:0000256" key="3">
    <source>
        <dbReference type="ARBA" id="ARBA00023163"/>
    </source>
</evidence>
<dbReference type="SMART" id="SM00342">
    <property type="entry name" value="HTH_ARAC"/>
    <property type="match status" value="1"/>
</dbReference>
<dbReference type="SUPFAM" id="SSF46689">
    <property type="entry name" value="Homeodomain-like"/>
    <property type="match status" value="1"/>
</dbReference>
<evidence type="ECO:0000256" key="1">
    <source>
        <dbReference type="ARBA" id="ARBA00023015"/>
    </source>
</evidence>
<dbReference type="InterPro" id="IPR020449">
    <property type="entry name" value="Tscrpt_reg_AraC-type_HTH"/>
</dbReference>
<dbReference type="InterPro" id="IPR018062">
    <property type="entry name" value="HTH_AraC-typ_CS"/>
</dbReference>
<dbReference type="PROSITE" id="PS01124">
    <property type="entry name" value="HTH_ARAC_FAMILY_2"/>
    <property type="match status" value="1"/>
</dbReference>
<dbReference type="Gene3D" id="1.10.10.60">
    <property type="entry name" value="Homeodomain-like"/>
    <property type="match status" value="1"/>
</dbReference>
<dbReference type="InterPro" id="IPR018060">
    <property type="entry name" value="HTH_AraC"/>
</dbReference>
<dbReference type="Pfam" id="PF12833">
    <property type="entry name" value="HTH_18"/>
    <property type="match status" value="1"/>
</dbReference>
<feature type="domain" description="HTH araC/xylS-type" evidence="4">
    <location>
        <begin position="169"/>
        <end position="266"/>
    </location>
</feature>